<dbReference type="InterPro" id="IPR025568">
    <property type="entry name" value="DUF4334"/>
</dbReference>
<feature type="domain" description="GXWXG" evidence="1">
    <location>
        <begin position="24"/>
        <end position="80"/>
    </location>
</feature>
<gene>
    <name evidence="3" type="ORF">E1161_25370</name>
</gene>
<dbReference type="Gene3D" id="2.40.128.580">
    <property type="entry name" value="GXWXG domain"/>
    <property type="match status" value="1"/>
</dbReference>
<evidence type="ECO:0000313" key="4">
    <source>
        <dbReference type="Proteomes" id="UP000294744"/>
    </source>
</evidence>
<proteinExistence type="predicted"/>
<keyword evidence="4" id="KW-1185">Reference proteome</keyword>
<evidence type="ECO:0000259" key="1">
    <source>
        <dbReference type="Pfam" id="PF14231"/>
    </source>
</evidence>
<organism evidence="3 4">
    <name type="scientific">Saccharopolyspora aridisoli</name>
    <dbReference type="NCBI Taxonomy" id="2530385"/>
    <lineage>
        <taxon>Bacteria</taxon>
        <taxon>Bacillati</taxon>
        <taxon>Actinomycetota</taxon>
        <taxon>Actinomycetes</taxon>
        <taxon>Pseudonocardiales</taxon>
        <taxon>Pseudonocardiaceae</taxon>
        <taxon>Saccharopolyspora</taxon>
    </lineage>
</organism>
<dbReference type="EMBL" id="SMKV01000053">
    <property type="protein sequence ID" value="TDC87596.1"/>
    <property type="molecule type" value="Genomic_DNA"/>
</dbReference>
<evidence type="ECO:0000313" key="3">
    <source>
        <dbReference type="EMBL" id="TDC87596.1"/>
    </source>
</evidence>
<dbReference type="Pfam" id="PF14231">
    <property type="entry name" value="GXWXG"/>
    <property type="match status" value="1"/>
</dbReference>
<comment type="caution">
    <text evidence="3">The sequence shown here is derived from an EMBL/GenBank/DDBJ whole genome shotgun (WGS) entry which is preliminary data.</text>
</comment>
<accession>A0A4R4UCL3</accession>
<feature type="domain" description="DUF4334" evidence="2">
    <location>
        <begin position="125"/>
        <end position="180"/>
    </location>
</feature>
<dbReference type="OrthoDB" id="8905397at2"/>
<dbReference type="Proteomes" id="UP000294744">
    <property type="component" value="Unassembled WGS sequence"/>
</dbReference>
<sequence>MVAENAGERLRELEPGARLEDVLELFDSLPPVRVEELVGTWRGNGIDTGNPFDGLLERFGWYGKRFGGPEDAHPLLFAASGGRVQSINPAFVPVRLMLGVADKLNNPVVAKLFRILMPLMTTSEPRARLRMVEYRGVSSAAMVYDALPIHDPFRKVDDDTLLCAMDLRGMDAPFVFVLRRDAA</sequence>
<name>A0A4R4UCL3_9PSEU</name>
<evidence type="ECO:0000259" key="2">
    <source>
        <dbReference type="Pfam" id="PF14232"/>
    </source>
</evidence>
<reference evidence="3 4" key="1">
    <citation type="submission" date="2019-03" db="EMBL/GenBank/DDBJ databases">
        <title>Draft genome sequences of novel Actinobacteria.</title>
        <authorList>
            <person name="Sahin N."/>
            <person name="Ay H."/>
            <person name="Saygin H."/>
        </authorList>
    </citation>
    <scope>NUCLEOTIDE SEQUENCE [LARGE SCALE GENOMIC DNA]</scope>
    <source>
        <strain evidence="3 4">16K404</strain>
    </source>
</reference>
<dbReference type="Pfam" id="PF14232">
    <property type="entry name" value="DUF4334"/>
    <property type="match status" value="1"/>
</dbReference>
<protein>
    <submittedName>
        <fullName evidence="3">DUF4334 domain-containing protein</fullName>
    </submittedName>
</protein>
<dbReference type="RefSeq" id="WP_132627255.1">
    <property type="nucleotide sequence ID" value="NZ_SMKV01000053.1"/>
</dbReference>
<dbReference type="AlphaFoldDB" id="A0A4R4UCL3"/>
<dbReference type="InterPro" id="IPR025951">
    <property type="entry name" value="GXWXG_dom"/>
</dbReference>